<reference evidence="2 3" key="1">
    <citation type="journal article" date="2014" name="Agronomy (Basel)">
        <title>A Draft Genome Sequence for Ensete ventricosum, the Drought-Tolerant Tree Against Hunger.</title>
        <authorList>
            <person name="Harrison J."/>
            <person name="Moore K.A."/>
            <person name="Paszkiewicz K."/>
            <person name="Jones T."/>
            <person name="Grant M."/>
            <person name="Ambacheew D."/>
            <person name="Muzemil S."/>
            <person name="Studholme D.J."/>
        </authorList>
    </citation>
    <scope>NUCLEOTIDE SEQUENCE [LARGE SCALE GENOMIC DNA]</scope>
</reference>
<evidence type="ECO:0000313" key="3">
    <source>
        <dbReference type="Proteomes" id="UP000287651"/>
    </source>
</evidence>
<evidence type="ECO:0000256" key="1">
    <source>
        <dbReference type="SAM" id="MobiDB-lite"/>
    </source>
</evidence>
<organism evidence="2 3">
    <name type="scientific">Ensete ventricosum</name>
    <name type="common">Abyssinian banana</name>
    <name type="synonym">Musa ensete</name>
    <dbReference type="NCBI Taxonomy" id="4639"/>
    <lineage>
        <taxon>Eukaryota</taxon>
        <taxon>Viridiplantae</taxon>
        <taxon>Streptophyta</taxon>
        <taxon>Embryophyta</taxon>
        <taxon>Tracheophyta</taxon>
        <taxon>Spermatophyta</taxon>
        <taxon>Magnoliopsida</taxon>
        <taxon>Liliopsida</taxon>
        <taxon>Zingiberales</taxon>
        <taxon>Musaceae</taxon>
        <taxon>Ensete</taxon>
    </lineage>
</organism>
<dbReference type="EMBL" id="AMZH03005901">
    <property type="protein sequence ID" value="RRT65191.1"/>
    <property type="molecule type" value="Genomic_DNA"/>
</dbReference>
<protein>
    <submittedName>
        <fullName evidence="2">Uncharacterized protein</fullName>
    </submittedName>
</protein>
<proteinExistence type="predicted"/>
<feature type="region of interest" description="Disordered" evidence="1">
    <location>
        <begin position="205"/>
        <end position="228"/>
    </location>
</feature>
<evidence type="ECO:0000313" key="2">
    <source>
        <dbReference type="EMBL" id="RRT65191.1"/>
    </source>
</evidence>
<comment type="caution">
    <text evidence="2">The sequence shown here is derived from an EMBL/GenBank/DDBJ whole genome shotgun (WGS) entry which is preliminary data.</text>
</comment>
<sequence length="297" mass="32617">MRPYWGSVPMILFRSGSKVSVASRDKGMPRRMPDFSFPDGAQLVALSSGFLVGMLWVRHSGDPGVVHDLFSLNFPIEWTSRTVNSLVLVLSANETELIEILRVILYASKGMKDINEAWLVEACLNPTPQGMFFSFANYAKFYLIIPYRAEMFNLTKMKSSGGMGSRSVVPSTTNAFTIIGVVGSTVEKHPSAGEGAGLRKSIRKVASKQPVDASGSTTRSPTEKGKGVVEIEEASERGYTIRDLCEVEDRVRADKYFASIMTRLKFVKGEDPLVPRWSAISGSSPVWTEGPLAGEYL</sequence>
<name>A0A426ZMN9_ENSVE</name>
<dbReference type="AlphaFoldDB" id="A0A426ZMN9"/>
<accession>A0A426ZMN9</accession>
<dbReference type="Proteomes" id="UP000287651">
    <property type="component" value="Unassembled WGS sequence"/>
</dbReference>
<gene>
    <name evidence="2" type="ORF">B296_00031305</name>
</gene>